<protein>
    <submittedName>
        <fullName evidence="5">Ankyrin repeat protein</fullName>
    </submittedName>
</protein>
<sequence length="380" mass="42537">MQNTYRGSDAYDFASTRKHEDVIKLLLERGANPFQSDLKGEAAVTVAYRYGNSKRTEAAYCRSIVKMMKDNGGQIAFSPTASWYQQMQAKYPQSAFIDDSDRQLVKLFFPGMMGEVLTPEELRRILEKYPQLLKHGLVQGKSLLSMVIGQREGLQRKLIMARDFGASPNVSDVVELAFAFGNTPLHTLVVDEGLADARLFIDLFAEQIDPTITDVEGKTTLLLSVKMRDIEITSCLLEKGFADRAANIPDEDGNTPLHYAYALGSEKLARLLREHGAADQPNNAGLLPRDMLTAFGEKEVRETLLSVSIIPEREFGIRKSRNILVDTHERSFLNVCLRDKQSLLHDEQREDKRVGQSSDLFFTTSTNRSSAEKPALSPSP</sequence>
<dbReference type="Pfam" id="PF00023">
    <property type="entry name" value="Ank"/>
    <property type="match status" value="1"/>
</dbReference>
<dbReference type="Pfam" id="PF12796">
    <property type="entry name" value="Ank_2"/>
    <property type="match status" value="1"/>
</dbReference>
<dbReference type="InterPro" id="IPR002110">
    <property type="entry name" value="Ankyrin_rpt"/>
</dbReference>
<dbReference type="SMART" id="SM00248">
    <property type="entry name" value="ANK"/>
    <property type="match status" value="4"/>
</dbReference>
<feature type="repeat" description="ANK" evidence="3">
    <location>
        <begin position="252"/>
        <end position="284"/>
    </location>
</feature>
<feature type="compositionally biased region" description="Polar residues" evidence="4">
    <location>
        <begin position="355"/>
        <end position="369"/>
    </location>
</feature>
<evidence type="ECO:0000313" key="5">
    <source>
        <dbReference type="EMBL" id="QGO06043.1"/>
    </source>
</evidence>
<reference evidence="5 6" key="1">
    <citation type="submission" date="2019-04" db="EMBL/GenBank/DDBJ databases">
        <title>Complete genome sequencing of Piscirickettsia salmonis strain Psal-009.</title>
        <authorList>
            <person name="Schober I."/>
            <person name="Bunk B."/>
            <person name="Sproer C."/>
            <person name="Carril G.P."/>
            <person name="Riedel T."/>
            <person name="Flores-Herrera P.A."/>
            <person name="Nourdin-Galindo G."/>
            <person name="Marshall S.H."/>
            <person name="Overmann J."/>
        </authorList>
    </citation>
    <scope>NUCLEOTIDE SEQUENCE [LARGE SCALE GENOMIC DNA]</scope>
    <source>
        <strain evidence="5 6">Psal-009</strain>
    </source>
</reference>
<keyword evidence="1" id="KW-0677">Repeat</keyword>
<feature type="region of interest" description="Disordered" evidence="4">
    <location>
        <begin position="346"/>
        <end position="380"/>
    </location>
</feature>
<dbReference type="PROSITE" id="PS50088">
    <property type="entry name" value="ANK_REPEAT"/>
    <property type="match status" value="2"/>
</dbReference>
<gene>
    <name evidence="5" type="ORF">Psal009_01945</name>
</gene>
<name>A0A9Q6PWV6_PISSA</name>
<evidence type="ECO:0000256" key="4">
    <source>
        <dbReference type="SAM" id="MobiDB-lite"/>
    </source>
</evidence>
<dbReference type="InterPro" id="IPR036770">
    <property type="entry name" value="Ankyrin_rpt-contain_sf"/>
</dbReference>
<proteinExistence type="predicted"/>
<dbReference type="EMBL" id="CP038908">
    <property type="protein sequence ID" value="QGO06043.1"/>
    <property type="molecule type" value="Genomic_DNA"/>
</dbReference>
<dbReference type="Gene3D" id="1.25.40.20">
    <property type="entry name" value="Ankyrin repeat-containing domain"/>
    <property type="match status" value="2"/>
</dbReference>
<dbReference type="SUPFAM" id="SSF48403">
    <property type="entry name" value="Ankyrin repeat"/>
    <property type="match status" value="1"/>
</dbReference>
<evidence type="ECO:0000256" key="1">
    <source>
        <dbReference type="ARBA" id="ARBA00022737"/>
    </source>
</evidence>
<evidence type="ECO:0000313" key="6">
    <source>
        <dbReference type="Proteomes" id="UP000422232"/>
    </source>
</evidence>
<evidence type="ECO:0000256" key="3">
    <source>
        <dbReference type="PROSITE-ProRule" id="PRU00023"/>
    </source>
</evidence>
<evidence type="ECO:0000256" key="2">
    <source>
        <dbReference type="ARBA" id="ARBA00023043"/>
    </source>
</evidence>
<organism evidence="5 6">
    <name type="scientific">Piscirickettsia salmonis</name>
    <dbReference type="NCBI Taxonomy" id="1238"/>
    <lineage>
        <taxon>Bacteria</taxon>
        <taxon>Pseudomonadati</taxon>
        <taxon>Pseudomonadota</taxon>
        <taxon>Gammaproteobacteria</taxon>
        <taxon>Thiotrichales</taxon>
        <taxon>Piscirickettsiaceae</taxon>
        <taxon>Piscirickettsia</taxon>
    </lineage>
</organism>
<dbReference type="Proteomes" id="UP000422232">
    <property type="component" value="Chromosome"/>
</dbReference>
<dbReference type="PROSITE" id="PS50297">
    <property type="entry name" value="ANK_REP_REGION"/>
    <property type="match status" value="1"/>
</dbReference>
<dbReference type="AlphaFoldDB" id="A0A9Q6PWV6"/>
<dbReference type="PANTHER" id="PTHR24173:SF74">
    <property type="entry name" value="ANKYRIN REPEAT DOMAIN-CONTAINING PROTEIN 16"/>
    <property type="match status" value="1"/>
</dbReference>
<feature type="repeat" description="ANK" evidence="3">
    <location>
        <begin position="6"/>
        <end position="38"/>
    </location>
</feature>
<keyword evidence="6" id="KW-1185">Reference proteome</keyword>
<accession>A0A9Q6PWV6</accession>
<keyword evidence="2 3" id="KW-0040">ANK repeat</keyword>
<dbReference type="PANTHER" id="PTHR24173">
    <property type="entry name" value="ANKYRIN REPEAT CONTAINING"/>
    <property type="match status" value="1"/>
</dbReference>